<keyword evidence="2" id="KW-1185">Reference proteome</keyword>
<dbReference type="InterPro" id="IPR027443">
    <property type="entry name" value="IPNS-like_sf"/>
</dbReference>
<dbReference type="Proteomes" id="UP000297777">
    <property type="component" value="Unassembled WGS sequence"/>
</dbReference>
<dbReference type="AlphaFoldDB" id="A0A4Z1EM81"/>
<comment type="caution">
    <text evidence="1">The sequence shown here is derived from an EMBL/GenBank/DDBJ whole genome shotgun (WGS) entry which is preliminary data.</text>
</comment>
<dbReference type="SUPFAM" id="SSF51197">
    <property type="entry name" value="Clavaminate synthase-like"/>
    <property type="match status" value="1"/>
</dbReference>
<organism evidence="1 2">
    <name type="scientific">Botrytis tulipae</name>
    <dbReference type="NCBI Taxonomy" id="87230"/>
    <lineage>
        <taxon>Eukaryota</taxon>
        <taxon>Fungi</taxon>
        <taxon>Dikarya</taxon>
        <taxon>Ascomycota</taxon>
        <taxon>Pezizomycotina</taxon>
        <taxon>Leotiomycetes</taxon>
        <taxon>Helotiales</taxon>
        <taxon>Sclerotiniaceae</taxon>
        <taxon>Botrytis</taxon>
    </lineage>
</organism>
<gene>
    <name evidence="1" type="ORF">BTUL_0070g00550</name>
</gene>
<dbReference type="OrthoDB" id="288590at2759"/>
<accession>A0A4Z1EM81</accession>
<evidence type="ECO:0000313" key="1">
    <source>
        <dbReference type="EMBL" id="TGO13425.1"/>
    </source>
</evidence>
<name>A0A4Z1EM81_9HELO</name>
<reference evidence="1 2" key="1">
    <citation type="submission" date="2017-12" db="EMBL/GenBank/DDBJ databases">
        <title>Comparative genomics of Botrytis spp.</title>
        <authorList>
            <person name="Valero-Jimenez C.A."/>
            <person name="Tapia P."/>
            <person name="Veloso J."/>
            <person name="Silva-Moreno E."/>
            <person name="Staats M."/>
            <person name="Valdes J.H."/>
            <person name="Van Kan J.A.L."/>
        </authorList>
    </citation>
    <scope>NUCLEOTIDE SEQUENCE [LARGE SCALE GENOMIC DNA]</scope>
    <source>
        <strain evidence="1 2">Bt9001</strain>
    </source>
</reference>
<sequence length="205" mass="22919">MIADLIHLTPIFDSILFDAFTCLRLQVYHFRSVPGAKNIITPTSRYFDQYPELSADLNVASIPRISLDQLKNIVNEESERLFQACPESGFFLLELRNGDQGETLLGDAEKLFVIASLTLSLDHEVLKEYAYQPPKSILGYTTSEYEAPGVSKTDVGKLDNTAIYSLGQDDILGTSSPCANPWPIEITVKIANRSSIMPMEFWTSF</sequence>
<evidence type="ECO:0000313" key="2">
    <source>
        <dbReference type="Proteomes" id="UP000297777"/>
    </source>
</evidence>
<dbReference type="EMBL" id="PQXH01000070">
    <property type="protein sequence ID" value="TGO13425.1"/>
    <property type="molecule type" value="Genomic_DNA"/>
</dbReference>
<protein>
    <submittedName>
        <fullName evidence="1">Uncharacterized protein</fullName>
    </submittedName>
</protein>
<proteinExistence type="predicted"/>
<dbReference type="Gene3D" id="2.60.120.330">
    <property type="entry name" value="B-lactam Antibiotic, Isopenicillin N Synthase, Chain"/>
    <property type="match status" value="1"/>
</dbReference>